<dbReference type="AlphaFoldDB" id="A0A8T2TVG7"/>
<dbReference type="EMBL" id="CM035416">
    <property type="protein sequence ID" value="KAH7425445.1"/>
    <property type="molecule type" value="Genomic_DNA"/>
</dbReference>
<dbReference type="PROSITE" id="PS51257">
    <property type="entry name" value="PROKAR_LIPOPROTEIN"/>
    <property type="match status" value="1"/>
</dbReference>
<protein>
    <submittedName>
        <fullName evidence="2">Uncharacterized protein</fullName>
    </submittedName>
</protein>
<accession>A0A8T2TVG7</accession>
<dbReference type="OrthoDB" id="1934430at2759"/>
<comment type="caution">
    <text evidence="2">The sequence shown here is derived from an EMBL/GenBank/DDBJ whole genome shotgun (WGS) entry which is preliminary data.</text>
</comment>
<keyword evidence="3" id="KW-1185">Reference proteome</keyword>
<organism evidence="2 3">
    <name type="scientific">Ceratopteris richardii</name>
    <name type="common">Triangle waterfern</name>
    <dbReference type="NCBI Taxonomy" id="49495"/>
    <lineage>
        <taxon>Eukaryota</taxon>
        <taxon>Viridiplantae</taxon>
        <taxon>Streptophyta</taxon>
        <taxon>Embryophyta</taxon>
        <taxon>Tracheophyta</taxon>
        <taxon>Polypodiopsida</taxon>
        <taxon>Polypodiidae</taxon>
        <taxon>Polypodiales</taxon>
        <taxon>Pteridineae</taxon>
        <taxon>Pteridaceae</taxon>
        <taxon>Parkerioideae</taxon>
        <taxon>Ceratopteris</taxon>
    </lineage>
</organism>
<dbReference type="Proteomes" id="UP000825935">
    <property type="component" value="Chromosome 11"/>
</dbReference>
<reference evidence="2" key="1">
    <citation type="submission" date="2021-08" db="EMBL/GenBank/DDBJ databases">
        <title>WGS assembly of Ceratopteris richardii.</title>
        <authorList>
            <person name="Marchant D.B."/>
            <person name="Chen G."/>
            <person name="Jenkins J."/>
            <person name="Shu S."/>
            <person name="Leebens-Mack J."/>
            <person name="Grimwood J."/>
            <person name="Schmutz J."/>
            <person name="Soltis P."/>
            <person name="Soltis D."/>
            <person name="Chen Z.-H."/>
        </authorList>
    </citation>
    <scope>NUCLEOTIDE SEQUENCE</scope>
    <source>
        <strain evidence="2">Whitten #5841</strain>
        <tissue evidence="2">Leaf</tissue>
    </source>
</reference>
<feature type="region of interest" description="Disordered" evidence="1">
    <location>
        <begin position="237"/>
        <end position="258"/>
    </location>
</feature>
<sequence>MEARQQEKLPALKFHNPFTVRVGQVFTGFGVGCGIGIGVGRPINIRAVPVIGNVAGEAIGTFSSLRPYVDSLGKKLGIKNIQAGVGCGLGIGHGFGVGVALKPGTTEQLKQLAERVIYAISERIQSFRGSSDVENSSNNHVSSDSINERKVSLDTDSINERKVSLDTYSHGSTPIQSLENFMQNTSMATKKSRGNQEPNQDEVNRLQTENKILLTLLTHKEDIELLKTENDALRQAFSDSVDPSSRLNSGLNKDDHDAQNPFYKIKTKCFECRRRARQR</sequence>
<gene>
    <name evidence="2" type="ORF">KP509_11G054200</name>
</gene>
<dbReference type="OMA" id="NTEYSSR"/>
<dbReference type="PANTHER" id="PTHR36051">
    <property type="entry name" value="DYNAMIN"/>
    <property type="match status" value="1"/>
</dbReference>
<evidence type="ECO:0000313" key="3">
    <source>
        <dbReference type="Proteomes" id="UP000825935"/>
    </source>
</evidence>
<feature type="compositionally biased region" description="Polar residues" evidence="1">
    <location>
        <begin position="237"/>
        <end position="251"/>
    </location>
</feature>
<proteinExistence type="predicted"/>
<dbReference type="PANTHER" id="PTHR36051:SF2">
    <property type="entry name" value="DYNAMIN"/>
    <property type="match status" value="1"/>
</dbReference>
<name>A0A8T2TVG7_CERRI</name>
<evidence type="ECO:0000313" key="2">
    <source>
        <dbReference type="EMBL" id="KAH7425445.1"/>
    </source>
</evidence>
<evidence type="ECO:0000256" key="1">
    <source>
        <dbReference type="SAM" id="MobiDB-lite"/>
    </source>
</evidence>